<evidence type="ECO:0000313" key="7">
    <source>
        <dbReference type="EMBL" id="RVW28730.1"/>
    </source>
</evidence>
<reference evidence="7 8" key="1">
    <citation type="journal article" date="2018" name="PLoS Genet.">
        <title>Population sequencing reveals clonal diversity and ancestral inbreeding in the grapevine cultivar Chardonnay.</title>
        <authorList>
            <person name="Roach M.J."/>
            <person name="Johnson D.L."/>
            <person name="Bohlmann J."/>
            <person name="van Vuuren H.J."/>
            <person name="Jones S.J."/>
            <person name="Pretorius I.S."/>
            <person name="Schmidt S.A."/>
            <person name="Borneman A.R."/>
        </authorList>
    </citation>
    <scope>NUCLEOTIDE SEQUENCE [LARGE SCALE GENOMIC DNA]</scope>
    <source>
        <strain evidence="8">cv. Chardonnay</strain>
        <tissue evidence="7">Leaf</tissue>
    </source>
</reference>
<feature type="transmembrane region" description="Helical" evidence="5">
    <location>
        <begin position="533"/>
        <end position="553"/>
    </location>
</feature>
<comment type="subcellular location">
    <subcellularLocation>
        <location evidence="1">Membrane</location>
        <topology evidence="1">Multi-pass membrane protein</topology>
    </subcellularLocation>
</comment>
<feature type="transmembrane region" description="Helical" evidence="5">
    <location>
        <begin position="463"/>
        <end position="479"/>
    </location>
</feature>
<comment type="caution">
    <text evidence="7">The sequence shown here is derived from an EMBL/GenBank/DDBJ whole genome shotgun (WGS) entry which is preliminary data.</text>
</comment>
<evidence type="ECO:0000313" key="8">
    <source>
        <dbReference type="Proteomes" id="UP000288805"/>
    </source>
</evidence>
<keyword evidence="2 5" id="KW-0812">Transmembrane</keyword>
<accession>A0A438CZS7</accession>
<dbReference type="PANTHER" id="PTHR48040:SF45">
    <property type="entry name" value="PLEIOTROPIC DRUG RESISTANCE PROTEIN 1-LIKE"/>
    <property type="match status" value="1"/>
</dbReference>
<dbReference type="InterPro" id="IPR013525">
    <property type="entry name" value="ABC2_TM"/>
</dbReference>
<name>A0A438CZS7_VITVI</name>
<dbReference type="AlphaFoldDB" id="A0A438CZS7"/>
<evidence type="ECO:0000259" key="6">
    <source>
        <dbReference type="Pfam" id="PF01061"/>
    </source>
</evidence>
<evidence type="ECO:0000256" key="1">
    <source>
        <dbReference type="ARBA" id="ARBA00004141"/>
    </source>
</evidence>
<feature type="transmembrane region" description="Helical" evidence="5">
    <location>
        <begin position="565"/>
        <end position="582"/>
    </location>
</feature>
<sequence length="643" mass="73465">MNCESAEQSSSNGTRQSIVLREKKGAYILRKDFHPIFEGEDDKEALKWAALEKLPTYNRLRKGLLLGSEGEVSEVDIQNLGLQEKKSLVERLVKIADEDNEKFLLKLKNRIDRCDFSSFLAVGIDLPEIEVRFEHLTIDAEAYVGSRALPSFINSAFNQIEDILNTLRILPSRKKKFSILHDVSGIIKPRRMTLLLGPPSSEKTTLLLALYGMLDSSLKVTGRVTYKGHGMNEFVPQRTAAYISRLDTHIGEMTVRETLAFSARCQGVGDRYDMLAELSRREKAANIMPDPDIDAFMKVGQKLLCEIFTSFAEFELFAFSGGQETYVGPLGRHSSHLIKYFEGIGGVGKIKDVGSYHFCTRINLGGLNLLLNPFLRCGICFRRNKDLIKELSQPTPSSKDLYFPNQYSQSFTQCMACLWKQRWSYWRNPPYTAVRFFFTTFIALMFGTMFWDLGTQRTRQRDLSNAMGSMYAAVIFLGFQNGQLVQPVVAVEIDSLLQRELQECIHPCHKPLHSQLYFTFFGMMAVAATPNQHIAVIIAAAFYALWNLFSGFIVPRTRIPVWWRWYYWACPVAWTLYGLVTAEFGDIKDRLLDTNVTVKQYLDDYFVFEHDFLGVVAAVIVGFTVLFLFIFTFSIKAFYYQRG</sequence>
<evidence type="ECO:0000256" key="4">
    <source>
        <dbReference type="ARBA" id="ARBA00023136"/>
    </source>
</evidence>
<proteinExistence type="predicted"/>
<keyword evidence="4 5" id="KW-0472">Membrane</keyword>
<evidence type="ECO:0000256" key="3">
    <source>
        <dbReference type="ARBA" id="ARBA00022989"/>
    </source>
</evidence>
<evidence type="ECO:0000256" key="5">
    <source>
        <dbReference type="SAM" id="Phobius"/>
    </source>
</evidence>
<protein>
    <submittedName>
        <fullName evidence="7">Pleiotropic drug resistance protein 1</fullName>
    </submittedName>
</protein>
<gene>
    <name evidence="7" type="primary">PDR1_7</name>
    <name evidence="7" type="ORF">CK203_083260</name>
</gene>
<keyword evidence="3 5" id="KW-1133">Transmembrane helix</keyword>
<feature type="domain" description="ABC-2 type transporter transmembrane" evidence="6">
    <location>
        <begin position="516"/>
        <end position="584"/>
    </location>
</feature>
<feature type="domain" description="ABC-2 type transporter transmembrane" evidence="6">
    <location>
        <begin position="412"/>
        <end position="502"/>
    </location>
</feature>
<feature type="transmembrane region" description="Helical" evidence="5">
    <location>
        <begin position="433"/>
        <end position="451"/>
    </location>
</feature>
<dbReference type="SUPFAM" id="SSF52540">
    <property type="entry name" value="P-loop containing nucleoside triphosphate hydrolases"/>
    <property type="match status" value="1"/>
</dbReference>
<dbReference type="Pfam" id="PF01061">
    <property type="entry name" value="ABC2_membrane"/>
    <property type="match status" value="2"/>
</dbReference>
<dbReference type="GO" id="GO:0140359">
    <property type="term" value="F:ABC-type transporter activity"/>
    <property type="evidence" value="ECO:0007669"/>
    <property type="project" value="InterPro"/>
</dbReference>
<dbReference type="PANTHER" id="PTHR48040">
    <property type="entry name" value="PLEIOTROPIC DRUG RESISTANCE PROTEIN 1-LIKE ISOFORM X1"/>
    <property type="match status" value="1"/>
</dbReference>
<organism evidence="7 8">
    <name type="scientific">Vitis vinifera</name>
    <name type="common">Grape</name>
    <dbReference type="NCBI Taxonomy" id="29760"/>
    <lineage>
        <taxon>Eukaryota</taxon>
        <taxon>Viridiplantae</taxon>
        <taxon>Streptophyta</taxon>
        <taxon>Embryophyta</taxon>
        <taxon>Tracheophyta</taxon>
        <taxon>Spermatophyta</taxon>
        <taxon>Magnoliopsida</taxon>
        <taxon>eudicotyledons</taxon>
        <taxon>Gunneridae</taxon>
        <taxon>Pentapetalae</taxon>
        <taxon>rosids</taxon>
        <taxon>Vitales</taxon>
        <taxon>Vitaceae</taxon>
        <taxon>Viteae</taxon>
        <taxon>Vitis</taxon>
    </lineage>
</organism>
<dbReference type="EMBL" id="QGNW01001881">
    <property type="protein sequence ID" value="RVW28730.1"/>
    <property type="molecule type" value="Genomic_DNA"/>
</dbReference>
<feature type="transmembrane region" description="Helical" evidence="5">
    <location>
        <begin position="612"/>
        <end position="639"/>
    </location>
</feature>
<dbReference type="Gene3D" id="3.40.50.300">
    <property type="entry name" value="P-loop containing nucleotide triphosphate hydrolases"/>
    <property type="match status" value="1"/>
</dbReference>
<dbReference type="InterPro" id="IPR027417">
    <property type="entry name" value="P-loop_NTPase"/>
</dbReference>
<dbReference type="Proteomes" id="UP000288805">
    <property type="component" value="Unassembled WGS sequence"/>
</dbReference>
<dbReference type="GO" id="GO:0016020">
    <property type="term" value="C:membrane"/>
    <property type="evidence" value="ECO:0007669"/>
    <property type="project" value="UniProtKB-SubCell"/>
</dbReference>
<evidence type="ECO:0000256" key="2">
    <source>
        <dbReference type="ARBA" id="ARBA00022692"/>
    </source>
</evidence>